<accession>A0A1R1B8K0</accession>
<dbReference type="EC" id="6.1.1.6" evidence="10"/>
<dbReference type="PANTHER" id="PTHR37940">
    <property type="entry name" value="LYSINE--TRNA LIGASE"/>
    <property type="match status" value="1"/>
</dbReference>
<reference evidence="11 12" key="1">
    <citation type="submission" date="2016-11" db="EMBL/GenBank/DDBJ databases">
        <title>Paenibacillus species isolates.</title>
        <authorList>
            <person name="Beno S.M."/>
        </authorList>
    </citation>
    <scope>NUCLEOTIDE SEQUENCE [LARGE SCALE GENOMIC DNA]</scope>
    <source>
        <strain evidence="11 12">FSL F4-0100</strain>
    </source>
</reference>
<keyword evidence="8 10" id="KW-0030">Aminoacyl-tRNA synthetase</keyword>
<dbReference type="GO" id="GO:0004824">
    <property type="term" value="F:lysine-tRNA ligase activity"/>
    <property type="evidence" value="ECO:0007669"/>
    <property type="project" value="UniProtKB-UniRule"/>
</dbReference>
<dbReference type="InterPro" id="IPR042078">
    <property type="entry name" value="Lys-tRNA-ligase_SC_fold"/>
</dbReference>
<dbReference type="GO" id="GO:0000049">
    <property type="term" value="F:tRNA binding"/>
    <property type="evidence" value="ECO:0007669"/>
    <property type="project" value="InterPro"/>
</dbReference>
<name>A0A1R1B8K0_PAELA</name>
<dbReference type="Proteomes" id="UP000187074">
    <property type="component" value="Unassembled WGS sequence"/>
</dbReference>
<dbReference type="GO" id="GO:0005737">
    <property type="term" value="C:cytoplasm"/>
    <property type="evidence" value="ECO:0007669"/>
    <property type="project" value="UniProtKB-SubCell"/>
</dbReference>
<dbReference type="NCBIfam" id="TIGR00467">
    <property type="entry name" value="lysS_arch"/>
    <property type="match status" value="1"/>
</dbReference>
<keyword evidence="5 10" id="KW-0547">Nucleotide-binding</keyword>
<dbReference type="InterPro" id="IPR002904">
    <property type="entry name" value="Lys-tRNA-ligase"/>
</dbReference>
<dbReference type="SUPFAM" id="SSF52374">
    <property type="entry name" value="Nucleotidylyl transferase"/>
    <property type="match status" value="1"/>
</dbReference>
<evidence type="ECO:0000256" key="9">
    <source>
        <dbReference type="ARBA" id="ARBA00048573"/>
    </source>
</evidence>
<comment type="caution">
    <text evidence="10">Lacks conserved residue(s) required for the propagation of feature annotation.</text>
</comment>
<sequence>MHWSEQWADQLIERFPDKPTLVCAAGISPSGAVHIGNFREIVTVHFVARALEKRGRDVRFIFSWDDFDRFRKVPAGLDPAFEKFIGMPYVEVPCPFGCHSSYAAHYEQEFEASLAAFGIQPEFIYQSREYQSGRYNPFILHAIKHRAEIYNILHAFKTGGTHEYERNSYYPVNVYCQVCRRDTTVIQHFDEPAESLTYVCQCGHQATLPILRANNIKLQWKIDWPMRWKMECVSFEPGGRDHSSETGSYNVAKVISERIFGNPPPSYAAYEFIRIKGNQAKMSSSTGTNYTPGDLLKIYPPEIILYMFAKYQPDASFHIGLDEDVIRNYTEYERYRNQDGSKHMSGDIQATLELSGTDGKPGPTPKFGQISGILPLVDFDRQLLQEVLHRVGEKVEPELLEPIARRAEHWIKYHYPQKQISVNEEQDHELYGTLDSVEKQWLHHFCDLLKDDKLDDASRLEKIYAICHHDDSKTMRKNQKRLFGLIYQFVLHRHEGPRLPILIQVVGVHRLLALLDFRE</sequence>
<evidence type="ECO:0000313" key="11">
    <source>
        <dbReference type="EMBL" id="OME96447.1"/>
    </source>
</evidence>
<dbReference type="PANTHER" id="PTHR37940:SF1">
    <property type="entry name" value="LYSINE--TRNA LIGASE"/>
    <property type="match status" value="1"/>
</dbReference>
<dbReference type="PROSITE" id="PS00178">
    <property type="entry name" value="AA_TRNA_LIGASE_I"/>
    <property type="match status" value="1"/>
</dbReference>
<dbReference type="Gene3D" id="3.40.50.620">
    <property type="entry name" value="HUPs"/>
    <property type="match status" value="1"/>
</dbReference>
<evidence type="ECO:0000256" key="3">
    <source>
        <dbReference type="ARBA" id="ARBA00022490"/>
    </source>
</evidence>
<dbReference type="InterPro" id="IPR014729">
    <property type="entry name" value="Rossmann-like_a/b/a_fold"/>
</dbReference>
<dbReference type="RefSeq" id="WP_076320811.1">
    <property type="nucleotide sequence ID" value="NZ_MRTF01000001.1"/>
</dbReference>
<evidence type="ECO:0000256" key="7">
    <source>
        <dbReference type="ARBA" id="ARBA00022917"/>
    </source>
</evidence>
<evidence type="ECO:0000256" key="8">
    <source>
        <dbReference type="ARBA" id="ARBA00023146"/>
    </source>
</evidence>
<dbReference type="AlphaFoldDB" id="A0A1R1B8K0"/>
<dbReference type="InterPro" id="IPR008925">
    <property type="entry name" value="aa_tRNA-synth_I_cd-bd_sf"/>
</dbReference>
<comment type="subcellular location">
    <subcellularLocation>
        <location evidence="1 10">Cytoplasm</location>
    </subcellularLocation>
</comment>
<evidence type="ECO:0000256" key="1">
    <source>
        <dbReference type="ARBA" id="ARBA00004496"/>
    </source>
</evidence>
<dbReference type="HAMAP" id="MF_00177">
    <property type="entry name" value="Lys_tRNA_synth_class1"/>
    <property type="match status" value="1"/>
</dbReference>
<protein>
    <recommendedName>
        <fullName evidence="10">Lysine--tRNA ligase</fullName>
        <ecNumber evidence="10">6.1.1.6</ecNumber>
    </recommendedName>
    <alternativeName>
        <fullName evidence="10">Lysyl-tRNA synthetase</fullName>
        <shortName evidence="10">LysRS</shortName>
    </alternativeName>
</protein>
<organism evidence="11 12">
    <name type="scientific">Paenibacillus lautus</name>
    <name type="common">Bacillus lautus</name>
    <dbReference type="NCBI Taxonomy" id="1401"/>
    <lineage>
        <taxon>Bacteria</taxon>
        <taxon>Bacillati</taxon>
        <taxon>Bacillota</taxon>
        <taxon>Bacilli</taxon>
        <taxon>Bacillales</taxon>
        <taxon>Paenibacillaceae</taxon>
        <taxon>Paenibacillus</taxon>
    </lineage>
</organism>
<proteinExistence type="inferred from homology"/>
<evidence type="ECO:0000256" key="10">
    <source>
        <dbReference type="HAMAP-Rule" id="MF_00177"/>
    </source>
</evidence>
<keyword evidence="3 10" id="KW-0963">Cytoplasm</keyword>
<dbReference type="EMBL" id="MRTF01000001">
    <property type="protein sequence ID" value="OME96447.1"/>
    <property type="molecule type" value="Genomic_DNA"/>
</dbReference>
<dbReference type="STRING" id="1401.BK123_02355"/>
<keyword evidence="6 10" id="KW-0067">ATP-binding</keyword>
<evidence type="ECO:0000256" key="5">
    <source>
        <dbReference type="ARBA" id="ARBA00022741"/>
    </source>
</evidence>
<evidence type="ECO:0000256" key="2">
    <source>
        <dbReference type="ARBA" id="ARBA00005594"/>
    </source>
</evidence>
<evidence type="ECO:0000256" key="6">
    <source>
        <dbReference type="ARBA" id="ARBA00022840"/>
    </source>
</evidence>
<dbReference type="Gene3D" id="6.10.20.10">
    <property type="entry name" value="Lysine tRNA ligase, stem contact fold domain"/>
    <property type="match status" value="1"/>
</dbReference>
<dbReference type="OrthoDB" id="9803151at2"/>
<feature type="short sequence motif" description="'KMSKS' region" evidence="10">
    <location>
        <begin position="281"/>
        <end position="285"/>
    </location>
</feature>
<dbReference type="Gene3D" id="1.10.10.350">
    <property type="match status" value="1"/>
</dbReference>
<dbReference type="Pfam" id="PF01921">
    <property type="entry name" value="tRNA-synt_1f"/>
    <property type="match status" value="1"/>
</dbReference>
<feature type="short sequence motif" description="'HIGH' region" evidence="10">
    <location>
        <begin position="29"/>
        <end position="37"/>
    </location>
</feature>
<dbReference type="InterPro" id="IPR020751">
    <property type="entry name" value="aa-tRNA-synth_I_codon-bd_sub2"/>
</dbReference>
<evidence type="ECO:0000256" key="4">
    <source>
        <dbReference type="ARBA" id="ARBA00022598"/>
    </source>
</evidence>
<dbReference type="GO" id="GO:0005524">
    <property type="term" value="F:ATP binding"/>
    <property type="evidence" value="ECO:0007669"/>
    <property type="project" value="UniProtKB-UniRule"/>
</dbReference>
<keyword evidence="7 10" id="KW-0648">Protein biosynthesis</keyword>
<comment type="catalytic activity">
    <reaction evidence="9 10">
        <text>tRNA(Lys) + L-lysine + ATP = L-lysyl-tRNA(Lys) + AMP + diphosphate</text>
        <dbReference type="Rhea" id="RHEA:20792"/>
        <dbReference type="Rhea" id="RHEA-COMP:9696"/>
        <dbReference type="Rhea" id="RHEA-COMP:9697"/>
        <dbReference type="ChEBI" id="CHEBI:30616"/>
        <dbReference type="ChEBI" id="CHEBI:32551"/>
        <dbReference type="ChEBI" id="CHEBI:33019"/>
        <dbReference type="ChEBI" id="CHEBI:78442"/>
        <dbReference type="ChEBI" id="CHEBI:78529"/>
        <dbReference type="ChEBI" id="CHEBI:456215"/>
        <dbReference type="EC" id="6.1.1.6"/>
    </reaction>
</comment>
<dbReference type="SUPFAM" id="SSF48163">
    <property type="entry name" value="An anticodon-binding domain of class I aminoacyl-tRNA synthetases"/>
    <property type="match status" value="1"/>
</dbReference>
<keyword evidence="4 10" id="KW-0436">Ligase</keyword>
<dbReference type="InterPro" id="IPR001412">
    <property type="entry name" value="aa-tRNA-synth_I_CS"/>
</dbReference>
<comment type="caution">
    <text evidence="11">The sequence shown here is derived from an EMBL/GenBank/DDBJ whole genome shotgun (WGS) entry which is preliminary data.</text>
</comment>
<comment type="similarity">
    <text evidence="2 10">Belongs to the class-I aminoacyl-tRNA synthetase family.</text>
</comment>
<gene>
    <name evidence="10" type="primary">lysS</name>
    <name evidence="11" type="ORF">BK123_02355</name>
</gene>
<dbReference type="GO" id="GO:0006430">
    <property type="term" value="P:lysyl-tRNA aminoacylation"/>
    <property type="evidence" value="ECO:0007669"/>
    <property type="project" value="UniProtKB-UniRule"/>
</dbReference>
<evidence type="ECO:0000313" key="12">
    <source>
        <dbReference type="Proteomes" id="UP000187074"/>
    </source>
</evidence>